<feature type="compositionally biased region" description="Polar residues" evidence="1">
    <location>
        <begin position="11"/>
        <end position="28"/>
    </location>
</feature>
<reference evidence="2" key="1">
    <citation type="submission" date="2023-10" db="EMBL/GenBank/DDBJ databases">
        <authorList>
            <person name="Hackl T."/>
        </authorList>
    </citation>
    <scope>NUCLEOTIDE SEQUENCE</scope>
</reference>
<accession>A0AAI8VL76</accession>
<evidence type="ECO:0000313" key="2">
    <source>
        <dbReference type="EMBL" id="CAJ2506612.1"/>
    </source>
</evidence>
<proteinExistence type="predicted"/>
<dbReference type="EMBL" id="CAUWAG010000010">
    <property type="protein sequence ID" value="CAJ2506612.1"/>
    <property type="molecule type" value="Genomic_DNA"/>
</dbReference>
<organism evidence="2 3">
    <name type="scientific">Anthostomella pinea</name>
    <dbReference type="NCBI Taxonomy" id="933095"/>
    <lineage>
        <taxon>Eukaryota</taxon>
        <taxon>Fungi</taxon>
        <taxon>Dikarya</taxon>
        <taxon>Ascomycota</taxon>
        <taxon>Pezizomycotina</taxon>
        <taxon>Sordariomycetes</taxon>
        <taxon>Xylariomycetidae</taxon>
        <taxon>Xylariales</taxon>
        <taxon>Xylariaceae</taxon>
        <taxon>Anthostomella</taxon>
    </lineage>
</organism>
<evidence type="ECO:0000313" key="3">
    <source>
        <dbReference type="Proteomes" id="UP001295740"/>
    </source>
</evidence>
<comment type="caution">
    <text evidence="2">The sequence shown here is derived from an EMBL/GenBank/DDBJ whole genome shotgun (WGS) entry which is preliminary data.</text>
</comment>
<protein>
    <submittedName>
        <fullName evidence="2">Uu.00g077980.m01.CDS01</fullName>
    </submittedName>
</protein>
<keyword evidence="3" id="KW-1185">Reference proteome</keyword>
<sequence>MVSALAHPGLSESSTLTHMVLSPTTARPGTSDKPGRLTKQNTLLLLYNIEVCAPSRDGVPLQITFH</sequence>
<dbReference type="AlphaFoldDB" id="A0AAI8VL76"/>
<evidence type="ECO:0000256" key="1">
    <source>
        <dbReference type="SAM" id="MobiDB-lite"/>
    </source>
</evidence>
<name>A0AAI8VL76_9PEZI</name>
<feature type="region of interest" description="Disordered" evidence="1">
    <location>
        <begin position="1"/>
        <end position="36"/>
    </location>
</feature>
<gene>
    <name evidence="2" type="ORF">KHLLAP_LOCUS7080</name>
</gene>
<dbReference type="Proteomes" id="UP001295740">
    <property type="component" value="Unassembled WGS sequence"/>
</dbReference>